<dbReference type="SUPFAM" id="SSF53474">
    <property type="entry name" value="alpha/beta-Hydrolases"/>
    <property type="match status" value="1"/>
</dbReference>
<dbReference type="GO" id="GO:0052689">
    <property type="term" value="F:carboxylic ester hydrolase activity"/>
    <property type="evidence" value="ECO:0007669"/>
    <property type="project" value="TreeGrafter"/>
</dbReference>
<dbReference type="Gene3D" id="3.40.50.1820">
    <property type="entry name" value="alpha/beta hydrolase"/>
    <property type="match status" value="1"/>
</dbReference>
<name>A0AAN9KD80_CANGL</name>
<evidence type="ECO:0000313" key="4">
    <source>
        <dbReference type="Proteomes" id="UP001367508"/>
    </source>
</evidence>
<keyword evidence="4" id="KW-1185">Reference proteome</keyword>
<dbReference type="PANTHER" id="PTHR23024:SF653">
    <property type="entry name" value="CARBOXYLESTERASE"/>
    <property type="match status" value="1"/>
</dbReference>
<dbReference type="EMBL" id="JAYMYQ010000008">
    <property type="protein sequence ID" value="KAK7314849.1"/>
    <property type="molecule type" value="Genomic_DNA"/>
</dbReference>
<organism evidence="3 4">
    <name type="scientific">Canavalia gladiata</name>
    <name type="common">Sword bean</name>
    <name type="synonym">Dolichos gladiatus</name>
    <dbReference type="NCBI Taxonomy" id="3824"/>
    <lineage>
        <taxon>Eukaryota</taxon>
        <taxon>Viridiplantae</taxon>
        <taxon>Streptophyta</taxon>
        <taxon>Embryophyta</taxon>
        <taxon>Tracheophyta</taxon>
        <taxon>Spermatophyta</taxon>
        <taxon>Magnoliopsida</taxon>
        <taxon>eudicotyledons</taxon>
        <taxon>Gunneridae</taxon>
        <taxon>Pentapetalae</taxon>
        <taxon>rosids</taxon>
        <taxon>fabids</taxon>
        <taxon>Fabales</taxon>
        <taxon>Fabaceae</taxon>
        <taxon>Papilionoideae</taxon>
        <taxon>50 kb inversion clade</taxon>
        <taxon>NPAAA clade</taxon>
        <taxon>indigoferoid/millettioid clade</taxon>
        <taxon>Phaseoleae</taxon>
        <taxon>Canavalia</taxon>
    </lineage>
</organism>
<protein>
    <recommendedName>
        <fullName evidence="2">Alpha/beta hydrolase fold-3 domain-containing protein</fullName>
    </recommendedName>
</protein>
<dbReference type="PANTHER" id="PTHR23024">
    <property type="entry name" value="ARYLACETAMIDE DEACETYLASE"/>
    <property type="match status" value="1"/>
</dbReference>
<dbReference type="InterPro" id="IPR050466">
    <property type="entry name" value="Carboxylest/Gibb_receptor"/>
</dbReference>
<accession>A0AAN9KD80</accession>
<comment type="similarity">
    <text evidence="1">Belongs to the 'GDXG' lipolytic enzyme family.</text>
</comment>
<dbReference type="InterPro" id="IPR013094">
    <property type="entry name" value="AB_hydrolase_3"/>
</dbReference>
<evidence type="ECO:0000259" key="2">
    <source>
        <dbReference type="Pfam" id="PF07859"/>
    </source>
</evidence>
<sequence length="364" mass="40905">MSSVLIFFIPVRGSSHSPKRVNSVPKTTTMETTNKLTLPWKVRLSIYLLSFLSDFSRRSDGTINRRIFNLVDRKVQPNPKPVNGVYSSDVTVDPVRNLWFRLFVPSSSVSAVAASLPVIVYFHGGAFAFLSPDSMNFDALCRLLCRSCNAVVVSVNYRLTPEHIYPSQYEDGFDVVKFLDQNQNGTVLPPAADVTKCFLMGDSAGGNLSHHVAVRICKERLRMVNVIGLVAIQPFFGGEERTESEIQLEGAPLISLDRTDWYWKAFLPNGSNRDHGAVNVWGPNAEDISGLNYPNTLVFTGGFDPLRDWQRKYYEWLKLSGKEAQLIDFPNASHGFYFFLELPETPQAISHVKDFITQQIDNAN</sequence>
<gene>
    <name evidence="3" type="ORF">VNO77_33377</name>
</gene>
<dbReference type="Proteomes" id="UP001367508">
    <property type="component" value="Unassembled WGS sequence"/>
</dbReference>
<dbReference type="GO" id="GO:0009860">
    <property type="term" value="P:pollen tube growth"/>
    <property type="evidence" value="ECO:0007669"/>
    <property type="project" value="TreeGrafter"/>
</dbReference>
<comment type="caution">
    <text evidence="3">The sequence shown here is derived from an EMBL/GenBank/DDBJ whole genome shotgun (WGS) entry which is preliminary data.</text>
</comment>
<reference evidence="3 4" key="1">
    <citation type="submission" date="2024-01" db="EMBL/GenBank/DDBJ databases">
        <title>The genomes of 5 underutilized Papilionoideae crops provide insights into root nodulation and disease resistanc.</title>
        <authorList>
            <person name="Jiang F."/>
        </authorList>
    </citation>
    <scope>NUCLEOTIDE SEQUENCE [LARGE SCALE GENOMIC DNA]</scope>
    <source>
        <strain evidence="3">LVBAO_FW01</strain>
        <tissue evidence="3">Leaves</tissue>
    </source>
</reference>
<proteinExistence type="inferred from homology"/>
<dbReference type="AlphaFoldDB" id="A0AAN9KD80"/>
<evidence type="ECO:0000256" key="1">
    <source>
        <dbReference type="ARBA" id="ARBA00010515"/>
    </source>
</evidence>
<evidence type="ECO:0000313" key="3">
    <source>
        <dbReference type="EMBL" id="KAK7314849.1"/>
    </source>
</evidence>
<dbReference type="Pfam" id="PF07859">
    <property type="entry name" value="Abhydrolase_3"/>
    <property type="match status" value="1"/>
</dbReference>
<feature type="domain" description="Alpha/beta hydrolase fold-3" evidence="2">
    <location>
        <begin position="119"/>
        <end position="337"/>
    </location>
</feature>
<dbReference type="InterPro" id="IPR029058">
    <property type="entry name" value="AB_hydrolase_fold"/>
</dbReference>